<dbReference type="PROSITE" id="PS50977">
    <property type="entry name" value="HTH_TETR_2"/>
    <property type="match status" value="1"/>
</dbReference>
<sequence length="185" mass="21718">MTSTTQRQIAAAFKTLMLTMPFKQISVTLIMKQAQLRRQTFYEYFQDKYDLLAWIFNAEAGTDLEESVNYEHWTSSLLDLLNYLETNRAYYRNALAISEQNSFDQYFLAHTKQLTDIIVRDLLKTKNIPLTGEYISFLREYFSRAVVSVIVDWLQDDQPTSPQYLSHQLQTVIEDTISGFLIRVQ</sequence>
<dbReference type="PANTHER" id="PTHR43479:SF7">
    <property type="entry name" value="TETR-FAMILY TRANSCRIPTIONAL REGULATOR"/>
    <property type="match status" value="1"/>
</dbReference>
<evidence type="ECO:0000259" key="3">
    <source>
        <dbReference type="PROSITE" id="PS50977"/>
    </source>
</evidence>
<dbReference type="InterPro" id="IPR050624">
    <property type="entry name" value="HTH-type_Tx_Regulator"/>
</dbReference>
<dbReference type="GeneID" id="65917715"/>
<protein>
    <recommendedName>
        <fullName evidence="3">HTH tetR-type domain-containing protein</fullName>
    </recommendedName>
</protein>
<dbReference type="GO" id="GO:0003677">
    <property type="term" value="F:DNA binding"/>
    <property type="evidence" value="ECO:0007669"/>
    <property type="project" value="UniProtKB-UniRule"/>
</dbReference>
<evidence type="ECO:0000313" key="5">
    <source>
        <dbReference type="Proteomes" id="UP000051181"/>
    </source>
</evidence>
<dbReference type="InterPro" id="IPR001647">
    <property type="entry name" value="HTH_TetR"/>
</dbReference>
<organism evidence="4 5">
    <name type="scientific">Loigolactobacillus coryniformis subsp. coryniformis KCTC 3167 = DSM 20001</name>
    <dbReference type="NCBI Taxonomy" id="913848"/>
    <lineage>
        <taxon>Bacteria</taxon>
        <taxon>Bacillati</taxon>
        <taxon>Bacillota</taxon>
        <taxon>Bacilli</taxon>
        <taxon>Lactobacillales</taxon>
        <taxon>Lactobacillaceae</taxon>
        <taxon>Loigolactobacillus</taxon>
    </lineage>
</organism>
<feature type="domain" description="HTH tetR-type" evidence="3">
    <location>
        <begin position="3"/>
        <end position="63"/>
    </location>
</feature>
<dbReference type="Gene3D" id="1.10.357.10">
    <property type="entry name" value="Tetracycline Repressor, domain 2"/>
    <property type="match status" value="1"/>
</dbReference>
<name>A0A0R1F4N5_9LACO</name>
<dbReference type="RefSeq" id="WP_010009110.1">
    <property type="nucleotide sequence ID" value="NZ_AZCN01000028.1"/>
</dbReference>
<evidence type="ECO:0000256" key="2">
    <source>
        <dbReference type="PROSITE-ProRule" id="PRU00335"/>
    </source>
</evidence>
<gene>
    <name evidence="4" type="ORF">FD22_GL001080</name>
</gene>
<dbReference type="Pfam" id="PF14278">
    <property type="entry name" value="TetR_C_8"/>
    <property type="match status" value="1"/>
</dbReference>
<keyword evidence="1 2" id="KW-0238">DNA-binding</keyword>
<accession>A0A0R1F4N5</accession>
<dbReference type="InterPro" id="IPR039532">
    <property type="entry name" value="TetR_C_Firmicutes"/>
</dbReference>
<dbReference type="eggNOG" id="COG1309">
    <property type="taxonomic scope" value="Bacteria"/>
</dbReference>
<dbReference type="PATRIC" id="fig|913848.6.peg.1112"/>
<dbReference type="InterPro" id="IPR009057">
    <property type="entry name" value="Homeodomain-like_sf"/>
</dbReference>
<evidence type="ECO:0000313" key="4">
    <source>
        <dbReference type="EMBL" id="KRK16799.1"/>
    </source>
</evidence>
<dbReference type="Proteomes" id="UP000051181">
    <property type="component" value="Unassembled WGS sequence"/>
</dbReference>
<dbReference type="PANTHER" id="PTHR43479">
    <property type="entry name" value="ACREF/ENVCD OPERON REPRESSOR-RELATED"/>
    <property type="match status" value="1"/>
</dbReference>
<dbReference type="InterPro" id="IPR012738">
    <property type="entry name" value="Tscrpt_reg_DhaS"/>
</dbReference>
<feature type="DNA-binding region" description="H-T-H motif" evidence="2">
    <location>
        <begin position="26"/>
        <end position="45"/>
    </location>
</feature>
<reference evidence="4 5" key="1">
    <citation type="journal article" date="2015" name="Genome Announc.">
        <title>Expanding the biotechnology potential of lactobacilli through comparative genomics of 213 strains and associated genera.</title>
        <authorList>
            <person name="Sun Z."/>
            <person name="Harris H.M."/>
            <person name="McCann A."/>
            <person name="Guo C."/>
            <person name="Argimon S."/>
            <person name="Zhang W."/>
            <person name="Yang X."/>
            <person name="Jeffery I.B."/>
            <person name="Cooney J.C."/>
            <person name="Kagawa T.F."/>
            <person name="Liu W."/>
            <person name="Song Y."/>
            <person name="Salvetti E."/>
            <person name="Wrobel A."/>
            <person name="Rasinkangas P."/>
            <person name="Parkhill J."/>
            <person name="Rea M.C."/>
            <person name="O'Sullivan O."/>
            <person name="Ritari J."/>
            <person name="Douillard F.P."/>
            <person name="Paul Ross R."/>
            <person name="Yang R."/>
            <person name="Briner A.E."/>
            <person name="Felis G.E."/>
            <person name="de Vos W.M."/>
            <person name="Barrangou R."/>
            <person name="Klaenhammer T.R."/>
            <person name="Caufield P.W."/>
            <person name="Cui Y."/>
            <person name="Zhang H."/>
            <person name="O'Toole P.W."/>
        </authorList>
    </citation>
    <scope>NUCLEOTIDE SEQUENCE [LARGE SCALE GENOMIC DNA]</scope>
    <source>
        <strain evidence="4 5">DSM 20001</strain>
    </source>
</reference>
<dbReference type="NCBIfam" id="TIGR02366">
    <property type="entry name" value="DHAK_reg"/>
    <property type="match status" value="1"/>
</dbReference>
<dbReference type="EMBL" id="AZCN01000028">
    <property type="protein sequence ID" value="KRK16799.1"/>
    <property type="molecule type" value="Genomic_DNA"/>
</dbReference>
<proteinExistence type="predicted"/>
<evidence type="ECO:0000256" key="1">
    <source>
        <dbReference type="ARBA" id="ARBA00023125"/>
    </source>
</evidence>
<dbReference type="SUPFAM" id="SSF46689">
    <property type="entry name" value="Homeodomain-like"/>
    <property type="match status" value="1"/>
</dbReference>
<dbReference type="AlphaFoldDB" id="A0A0R1F4N5"/>
<comment type="caution">
    <text evidence="4">The sequence shown here is derived from an EMBL/GenBank/DDBJ whole genome shotgun (WGS) entry which is preliminary data.</text>
</comment>